<protein>
    <submittedName>
        <fullName evidence="1">Uncharacterized protein</fullName>
    </submittedName>
</protein>
<dbReference type="AlphaFoldDB" id="A0A918PV11"/>
<dbReference type="Proteomes" id="UP000630936">
    <property type="component" value="Unassembled WGS sequence"/>
</dbReference>
<evidence type="ECO:0000313" key="2">
    <source>
        <dbReference type="Proteomes" id="UP000630936"/>
    </source>
</evidence>
<evidence type="ECO:0000313" key="1">
    <source>
        <dbReference type="EMBL" id="GGZ23733.1"/>
    </source>
</evidence>
<proteinExistence type="predicted"/>
<dbReference type="EMBL" id="BMWG01000003">
    <property type="protein sequence ID" value="GGZ23733.1"/>
    <property type="molecule type" value="Genomic_DNA"/>
</dbReference>
<accession>A0A918PV11</accession>
<gene>
    <name evidence="1" type="ORF">GCM10010387_16190</name>
</gene>
<keyword evidence="2" id="KW-1185">Reference proteome</keyword>
<organism evidence="1 2">
    <name type="scientific">Streptomyces inusitatus</name>
    <dbReference type="NCBI Taxonomy" id="68221"/>
    <lineage>
        <taxon>Bacteria</taxon>
        <taxon>Bacillati</taxon>
        <taxon>Actinomycetota</taxon>
        <taxon>Actinomycetes</taxon>
        <taxon>Kitasatosporales</taxon>
        <taxon>Streptomycetaceae</taxon>
        <taxon>Streptomyces</taxon>
    </lineage>
</organism>
<reference evidence="1" key="2">
    <citation type="submission" date="2020-09" db="EMBL/GenBank/DDBJ databases">
        <authorList>
            <person name="Sun Q."/>
            <person name="Ohkuma M."/>
        </authorList>
    </citation>
    <scope>NUCLEOTIDE SEQUENCE</scope>
    <source>
        <strain evidence="1">JCM 4988</strain>
    </source>
</reference>
<comment type="caution">
    <text evidence="1">The sequence shown here is derived from an EMBL/GenBank/DDBJ whole genome shotgun (WGS) entry which is preliminary data.</text>
</comment>
<sequence>MGRSTNALLVYGYDLGGDGDGDGWKVQETDEYGGLAELDWFDEEHPEADFCDAVERRLLAVLGGFTEEWTEDARNTGYYDREKAAKARVHVKVETHCSDGAPSYLLAVNVTTARRGDPVVIDVDDLTRSRLAADWDDLLAEALQALGLTPLQAAPAWILASYADGF</sequence>
<name>A0A918PV11_9ACTN</name>
<reference evidence="1" key="1">
    <citation type="journal article" date="2014" name="Int. J. Syst. Evol. Microbiol.">
        <title>Complete genome sequence of Corynebacterium casei LMG S-19264T (=DSM 44701T), isolated from a smear-ripened cheese.</title>
        <authorList>
            <consortium name="US DOE Joint Genome Institute (JGI-PGF)"/>
            <person name="Walter F."/>
            <person name="Albersmeier A."/>
            <person name="Kalinowski J."/>
            <person name="Ruckert C."/>
        </authorList>
    </citation>
    <scope>NUCLEOTIDE SEQUENCE</scope>
    <source>
        <strain evidence="1">JCM 4988</strain>
    </source>
</reference>
<dbReference type="RefSeq" id="WP_190122236.1">
    <property type="nucleotide sequence ID" value="NZ_BMWG01000003.1"/>
</dbReference>